<sequence length="119" mass="13415">MEFPDLGKHCSEKSCKQLDYLPLNCAACNKVFCKAHVQLEQHKCSASYKKDVRVPVCPVCHVPVPVRRGETADVVIGQHMDKDCKYNPSCNQLHQFSLETEVPLNCNLVHLNILIVTHS</sequence>
<evidence type="ECO:0000256" key="4">
    <source>
        <dbReference type="ARBA" id="ARBA00022833"/>
    </source>
</evidence>
<dbReference type="GO" id="GO:0045047">
    <property type="term" value="P:protein targeting to ER"/>
    <property type="evidence" value="ECO:0007669"/>
    <property type="project" value="TreeGrafter"/>
</dbReference>
<dbReference type="Pfam" id="PF25403">
    <property type="entry name" value="zf-C2H2_ZFAND2"/>
    <property type="match status" value="1"/>
</dbReference>
<keyword evidence="8" id="KW-1185">Reference proteome</keyword>
<dbReference type="SUPFAM" id="SSF118310">
    <property type="entry name" value="AN1-like Zinc finger"/>
    <property type="match status" value="1"/>
</dbReference>
<evidence type="ECO:0000259" key="6">
    <source>
        <dbReference type="PROSITE" id="PS51039"/>
    </source>
</evidence>
<dbReference type="GO" id="GO:0005783">
    <property type="term" value="C:endoplasmic reticulum"/>
    <property type="evidence" value="ECO:0007669"/>
    <property type="project" value="TreeGrafter"/>
</dbReference>
<evidence type="ECO:0000256" key="3">
    <source>
        <dbReference type="ARBA" id="ARBA00022771"/>
    </source>
</evidence>
<evidence type="ECO:0000256" key="5">
    <source>
        <dbReference type="PROSITE-ProRule" id="PRU00449"/>
    </source>
</evidence>
<dbReference type="InterPro" id="IPR000058">
    <property type="entry name" value="Znf_AN1"/>
</dbReference>
<dbReference type="SMART" id="SM00154">
    <property type="entry name" value="ZnF_AN1"/>
    <property type="match status" value="1"/>
</dbReference>
<keyword evidence="2" id="KW-0677">Repeat</keyword>
<accession>A0A7N4PF17</accession>
<reference evidence="7 8" key="1">
    <citation type="journal article" date="2011" name="Proc. Natl. Acad. Sci. U.S.A.">
        <title>Genetic diversity and population structure of the endangered marsupial Sarcophilus harrisii (Tasmanian devil).</title>
        <authorList>
            <person name="Miller W."/>
            <person name="Hayes V.M."/>
            <person name="Ratan A."/>
            <person name="Petersen D.C."/>
            <person name="Wittekindt N.E."/>
            <person name="Miller J."/>
            <person name="Walenz B."/>
            <person name="Knight J."/>
            <person name="Qi J."/>
            <person name="Zhao F."/>
            <person name="Wang Q."/>
            <person name="Bedoya-Reina O.C."/>
            <person name="Katiyar N."/>
            <person name="Tomsho L.P."/>
            <person name="Kasson L.M."/>
            <person name="Hardie R.A."/>
            <person name="Woodbridge P."/>
            <person name="Tindall E.A."/>
            <person name="Bertelsen M.F."/>
            <person name="Dixon D."/>
            <person name="Pyecroft S."/>
            <person name="Helgen K.M."/>
            <person name="Lesk A.M."/>
            <person name="Pringle T.H."/>
            <person name="Patterson N."/>
            <person name="Zhang Y."/>
            <person name="Kreiss A."/>
            <person name="Woods G.M."/>
            <person name="Jones M.E."/>
            <person name="Schuster S.C."/>
        </authorList>
    </citation>
    <scope>NUCLEOTIDE SEQUENCE [LARGE SCALE GENOMIC DNA]</scope>
</reference>
<dbReference type="InParanoid" id="A0A7N4PF17"/>
<evidence type="ECO:0000256" key="2">
    <source>
        <dbReference type="ARBA" id="ARBA00022737"/>
    </source>
</evidence>
<dbReference type="GeneTree" id="ENSGT00940000161571"/>
<dbReference type="Proteomes" id="UP000007648">
    <property type="component" value="Unassembled WGS sequence"/>
</dbReference>
<dbReference type="PROSITE" id="PS51039">
    <property type="entry name" value="ZF_AN1"/>
    <property type="match status" value="1"/>
</dbReference>
<dbReference type="PANTHER" id="PTHR14677">
    <property type="entry name" value="ARSENITE INDUCUBLE RNA ASSOCIATED PROTEIN AIP-1-RELATED"/>
    <property type="match status" value="1"/>
</dbReference>
<dbReference type="InterPro" id="IPR057357">
    <property type="entry name" value="Znf-C2H2_ZFAND2A/B"/>
</dbReference>
<protein>
    <recommendedName>
        <fullName evidence="6">AN1-type domain-containing protein</fullName>
    </recommendedName>
</protein>
<name>A0A7N4PF17_SARHA</name>
<dbReference type="InterPro" id="IPR035896">
    <property type="entry name" value="AN1-like_Znf"/>
</dbReference>
<keyword evidence="3 5" id="KW-0863">Zinc-finger</keyword>
<organism evidence="7 8">
    <name type="scientific">Sarcophilus harrisii</name>
    <name type="common">Tasmanian devil</name>
    <name type="synonym">Sarcophilus laniarius</name>
    <dbReference type="NCBI Taxonomy" id="9305"/>
    <lineage>
        <taxon>Eukaryota</taxon>
        <taxon>Metazoa</taxon>
        <taxon>Chordata</taxon>
        <taxon>Craniata</taxon>
        <taxon>Vertebrata</taxon>
        <taxon>Euteleostomi</taxon>
        <taxon>Mammalia</taxon>
        <taxon>Metatheria</taxon>
        <taxon>Dasyuromorphia</taxon>
        <taxon>Dasyuridae</taxon>
        <taxon>Sarcophilus</taxon>
    </lineage>
</organism>
<proteinExistence type="predicted"/>
<dbReference type="FunFam" id="4.10.1110.10:FF:000003">
    <property type="entry name" value="AN1-type zinc finger protein 2B isoform X1"/>
    <property type="match status" value="1"/>
</dbReference>
<keyword evidence="1" id="KW-0479">Metal-binding</keyword>
<evidence type="ECO:0000256" key="1">
    <source>
        <dbReference type="ARBA" id="ARBA00022723"/>
    </source>
</evidence>
<keyword evidence="4" id="KW-0862">Zinc</keyword>
<evidence type="ECO:0000313" key="8">
    <source>
        <dbReference type="Proteomes" id="UP000007648"/>
    </source>
</evidence>
<dbReference type="PANTHER" id="PTHR14677:SF11">
    <property type="entry name" value="AN1-TYPE ZINC FINGER PROTEIN 2A"/>
    <property type="match status" value="1"/>
</dbReference>
<dbReference type="Pfam" id="PF01428">
    <property type="entry name" value="zf-AN1"/>
    <property type="match status" value="1"/>
</dbReference>
<reference evidence="7" key="2">
    <citation type="submission" date="2025-08" db="UniProtKB">
        <authorList>
            <consortium name="Ensembl"/>
        </authorList>
    </citation>
    <scope>IDENTIFICATION</scope>
</reference>
<dbReference type="GO" id="GO:0008270">
    <property type="term" value="F:zinc ion binding"/>
    <property type="evidence" value="ECO:0007669"/>
    <property type="project" value="UniProtKB-KW"/>
</dbReference>
<feature type="domain" description="AN1-type" evidence="6">
    <location>
        <begin position="4"/>
        <end position="52"/>
    </location>
</feature>
<dbReference type="GO" id="GO:0043161">
    <property type="term" value="P:proteasome-mediated ubiquitin-dependent protein catabolic process"/>
    <property type="evidence" value="ECO:0007669"/>
    <property type="project" value="TreeGrafter"/>
</dbReference>
<evidence type="ECO:0000313" key="7">
    <source>
        <dbReference type="Ensembl" id="ENSSHAP00000036688.1"/>
    </source>
</evidence>
<dbReference type="Ensembl" id="ENSSHAT00000046732.1">
    <property type="protein sequence ID" value="ENSSHAP00000036688.1"/>
    <property type="gene ID" value="ENSSHAG00000030602.1"/>
</dbReference>
<dbReference type="AlphaFoldDB" id="A0A7N4PF17"/>
<reference evidence="7" key="3">
    <citation type="submission" date="2025-09" db="UniProtKB">
        <authorList>
            <consortium name="Ensembl"/>
        </authorList>
    </citation>
    <scope>IDENTIFICATION</scope>
</reference>
<dbReference type="Gene3D" id="4.10.1110.10">
    <property type="entry name" value="AN1-like Zinc finger"/>
    <property type="match status" value="1"/>
</dbReference>